<dbReference type="Gene3D" id="2.70.70.10">
    <property type="entry name" value="Glucose Permease (Domain IIA)"/>
    <property type="match status" value="1"/>
</dbReference>
<dbReference type="STRING" id="1795827.A7P95_05470"/>
<dbReference type="Proteomes" id="UP000077885">
    <property type="component" value="Unassembled WGS sequence"/>
</dbReference>
<protein>
    <recommendedName>
        <fullName evidence="4">LysM domain-containing protein</fullName>
    </recommendedName>
</protein>
<evidence type="ECO:0000256" key="2">
    <source>
        <dbReference type="SAM" id="MobiDB-lite"/>
    </source>
</evidence>
<gene>
    <name evidence="5" type="ORF">A7P95_05470</name>
</gene>
<keyword evidence="3" id="KW-0732">Signal</keyword>
<evidence type="ECO:0000313" key="5">
    <source>
        <dbReference type="EMBL" id="OAM28434.1"/>
    </source>
</evidence>
<evidence type="ECO:0000313" key="6">
    <source>
        <dbReference type="Proteomes" id="UP000077885"/>
    </source>
</evidence>
<proteinExistence type="inferred from homology"/>
<dbReference type="InterPro" id="IPR018392">
    <property type="entry name" value="LysM"/>
</dbReference>
<name>A0A1A9RWI7_9NEIS</name>
<dbReference type="AlphaFoldDB" id="A0A1A9RWI7"/>
<evidence type="ECO:0000259" key="4">
    <source>
        <dbReference type="PROSITE" id="PS51782"/>
    </source>
</evidence>
<dbReference type="OrthoDB" id="9795421at2"/>
<feature type="region of interest" description="Disordered" evidence="2">
    <location>
        <begin position="73"/>
        <end position="105"/>
    </location>
</feature>
<dbReference type="Gene3D" id="3.10.350.10">
    <property type="entry name" value="LysM domain"/>
    <property type="match status" value="1"/>
</dbReference>
<dbReference type="InterPro" id="IPR011055">
    <property type="entry name" value="Dup_hybrid_motif"/>
</dbReference>
<organism evidence="5 6">
    <name type="scientific">Eikenella longinqua</name>
    <dbReference type="NCBI Taxonomy" id="1795827"/>
    <lineage>
        <taxon>Bacteria</taxon>
        <taxon>Pseudomonadati</taxon>
        <taxon>Pseudomonadota</taxon>
        <taxon>Betaproteobacteria</taxon>
        <taxon>Neisseriales</taxon>
        <taxon>Neisseriaceae</taxon>
        <taxon>Eikenella</taxon>
    </lineage>
</organism>
<dbReference type="SMART" id="SM00257">
    <property type="entry name" value="LysM"/>
    <property type="match status" value="1"/>
</dbReference>
<dbReference type="GO" id="GO:0004222">
    <property type="term" value="F:metalloendopeptidase activity"/>
    <property type="evidence" value="ECO:0007669"/>
    <property type="project" value="TreeGrafter"/>
</dbReference>
<sequence length="221" mass="23533">MKFSSACTVLLCTTLLAACVGTGTGDQYYRVQRGDTLYRISRRFNQPVSRLMAWNNLKNPSQLEVGQRLRVGHARGGSNARSSTAANRPVSRAPAERTTAAPSSLQWPARGEIITPFNGGSSKGIDIAGTAGTPVKAAAPGRVSYVGEGIRGYGKLILINHTGGMLTAYAHNSQISVREGQQVSAGQTIGSMGSSGTDRVKLHFEVRINNRAVNPLDYLSK</sequence>
<accession>A0A1A9RWI7</accession>
<dbReference type="SUPFAM" id="SSF51261">
    <property type="entry name" value="Duplicated hybrid motif"/>
    <property type="match status" value="1"/>
</dbReference>
<dbReference type="RefSeq" id="WP_067592452.1">
    <property type="nucleotide sequence ID" value="NZ_LXSL01000018.1"/>
</dbReference>
<reference evidence="6" key="1">
    <citation type="submission" date="2016-05" db="EMBL/GenBank/DDBJ databases">
        <title>Draft genome of Corynebacterium afermentans subsp. afermentans LCDC 88199T.</title>
        <authorList>
            <person name="Bernier A.-M."/>
            <person name="Bernard K."/>
        </authorList>
    </citation>
    <scope>NUCLEOTIDE SEQUENCE [LARGE SCALE GENOMIC DNA]</scope>
    <source>
        <strain evidence="6">NML02-A-017</strain>
    </source>
</reference>
<comment type="similarity">
    <text evidence="1">Belongs to the E.coli NlpD/Haemophilus LppB family.</text>
</comment>
<dbReference type="Pfam" id="PF01476">
    <property type="entry name" value="LysM"/>
    <property type="match status" value="1"/>
</dbReference>
<feature type="domain" description="LysM" evidence="4">
    <location>
        <begin position="27"/>
        <end position="71"/>
    </location>
</feature>
<feature type="chain" id="PRO_5008396209" description="LysM domain-containing protein" evidence="3">
    <location>
        <begin position="18"/>
        <end position="221"/>
    </location>
</feature>
<feature type="signal peptide" evidence="3">
    <location>
        <begin position="1"/>
        <end position="17"/>
    </location>
</feature>
<dbReference type="InterPro" id="IPR036779">
    <property type="entry name" value="LysM_dom_sf"/>
</dbReference>
<evidence type="ECO:0000256" key="3">
    <source>
        <dbReference type="SAM" id="SignalP"/>
    </source>
</evidence>
<dbReference type="CDD" id="cd12797">
    <property type="entry name" value="M23_peptidase"/>
    <property type="match status" value="1"/>
</dbReference>
<comment type="caution">
    <text evidence="5">The sequence shown here is derived from an EMBL/GenBank/DDBJ whole genome shotgun (WGS) entry which is preliminary data.</text>
</comment>
<dbReference type="InterPro" id="IPR016047">
    <property type="entry name" value="M23ase_b-sheet_dom"/>
</dbReference>
<dbReference type="PROSITE" id="PS51257">
    <property type="entry name" value="PROKAR_LIPOPROTEIN"/>
    <property type="match status" value="1"/>
</dbReference>
<evidence type="ECO:0000256" key="1">
    <source>
        <dbReference type="ARBA" id="ARBA00038420"/>
    </source>
</evidence>
<dbReference type="PANTHER" id="PTHR21666">
    <property type="entry name" value="PEPTIDASE-RELATED"/>
    <property type="match status" value="1"/>
</dbReference>
<dbReference type="PANTHER" id="PTHR21666:SF263">
    <property type="entry name" value="MUREIN HYDROLASE ACTIVATOR NLPD"/>
    <property type="match status" value="1"/>
</dbReference>
<keyword evidence="6" id="KW-1185">Reference proteome</keyword>
<dbReference type="CDD" id="cd00118">
    <property type="entry name" value="LysM"/>
    <property type="match status" value="1"/>
</dbReference>
<dbReference type="EMBL" id="LXSL01000018">
    <property type="protein sequence ID" value="OAM28434.1"/>
    <property type="molecule type" value="Genomic_DNA"/>
</dbReference>
<dbReference type="Pfam" id="PF01551">
    <property type="entry name" value="Peptidase_M23"/>
    <property type="match status" value="1"/>
</dbReference>
<dbReference type="InterPro" id="IPR050570">
    <property type="entry name" value="Cell_wall_metabolism_enzyme"/>
</dbReference>
<dbReference type="PROSITE" id="PS51782">
    <property type="entry name" value="LYSM"/>
    <property type="match status" value="1"/>
</dbReference>